<gene>
    <name evidence="1" type="ORF">EVAR_53903_1</name>
</gene>
<organism evidence="1 2">
    <name type="scientific">Eumeta variegata</name>
    <name type="common">Bagworm moth</name>
    <name type="synonym">Eumeta japonica</name>
    <dbReference type="NCBI Taxonomy" id="151549"/>
    <lineage>
        <taxon>Eukaryota</taxon>
        <taxon>Metazoa</taxon>
        <taxon>Ecdysozoa</taxon>
        <taxon>Arthropoda</taxon>
        <taxon>Hexapoda</taxon>
        <taxon>Insecta</taxon>
        <taxon>Pterygota</taxon>
        <taxon>Neoptera</taxon>
        <taxon>Endopterygota</taxon>
        <taxon>Lepidoptera</taxon>
        <taxon>Glossata</taxon>
        <taxon>Ditrysia</taxon>
        <taxon>Tineoidea</taxon>
        <taxon>Psychidae</taxon>
        <taxon>Oiketicinae</taxon>
        <taxon>Eumeta</taxon>
    </lineage>
</organism>
<proteinExistence type="predicted"/>
<keyword evidence="2" id="KW-1185">Reference proteome</keyword>
<protein>
    <submittedName>
        <fullName evidence="1">Uncharacterized protein</fullName>
    </submittedName>
</protein>
<comment type="caution">
    <text evidence="1">The sequence shown here is derived from an EMBL/GenBank/DDBJ whole genome shotgun (WGS) entry which is preliminary data.</text>
</comment>
<evidence type="ECO:0000313" key="2">
    <source>
        <dbReference type="Proteomes" id="UP000299102"/>
    </source>
</evidence>
<accession>A0A4C1YEQ6</accession>
<name>A0A4C1YEQ6_EUMVA</name>
<evidence type="ECO:0000313" key="1">
    <source>
        <dbReference type="EMBL" id="GBP73474.1"/>
    </source>
</evidence>
<sequence>MHVSRLCIMCHGLSDPRRPVAARARSNDRVETVIADDATLPFVITTLLGSDVPRSHSFSGERVIHFLPSARQVAGCARAPPLLINSVKWPRQAHYEFDSGARRLYRTGQCPSSASGLSLRTWSGSR</sequence>
<dbReference type="EMBL" id="BGZK01001174">
    <property type="protein sequence ID" value="GBP73474.1"/>
    <property type="molecule type" value="Genomic_DNA"/>
</dbReference>
<dbReference type="AlphaFoldDB" id="A0A4C1YEQ6"/>
<reference evidence="1 2" key="1">
    <citation type="journal article" date="2019" name="Commun. Biol.">
        <title>The bagworm genome reveals a unique fibroin gene that provides high tensile strength.</title>
        <authorList>
            <person name="Kono N."/>
            <person name="Nakamura H."/>
            <person name="Ohtoshi R."/>
            <person name="Tomita M."/>
            <person name="Numata K."/>
            <person name="Arakawa K."/>
        </authorList>
    </citation>
    <scope>NUCLEOTIDE SEQUENCE [LARGE SCALE GENOMIC DNA]</scope>
</reference>
<dbReference type="Proteomes" id="UP000299102">
    <property type="component" value="Unassembled WGS sequence"/>
</dbReference>